<accession>A0A8H7R136</accession>
<dbReference type="PANTHER" id="PTHR46424">
    <property type="entry name" value="UBX DOMAIN-CONTAINING PROTEIN 4"/>
    <property type="match status" value="1"/>
</dbReference>
<dbReference type="CDD" id="cd01767">
    <property type="entry name" value="UBX"/>
    <property type="match status" value="1"/>
</dbReference>
<feature type="compositionally biased region" description="Basic and acidic residues" evidence="6">
    <location>
        <begin position="135"/>
        <end position="152"/>
    </location>
</feature>
<evidence type="ECO:0000256" key="6">
    <source>
        <dbReference type="SAM" id="MobiDB-lite"/>
    </source>
</evidence>
<evidence type="ECO:0000256" key="1">
    <source>
        <dbReference type="ARBA" id="ARBA00004406"/>
    </source>
</evidence>
<feature type="compositionally biased region" description="Low complexity" evidence="6">
    <location>
        <begin position="383"/>
        <end position="395"/>
    </location>
</feature>
<dbReference type="PANTHER" id="PTHR46424:SF1">
    <property type="entry name" value="UBX DOMAIN-CONTAINING PROTEIN 4"/>
    <property type="match status" value="1"/>
</dbReference>
<dbReference type="SUPFAM" id="SSF54236">
    <property type="entry name" value="Ubiquitin-like"/>
    <property type="match status" value="1"/>
</dbReference>
<dbReference type="EMBL" id="JAEPRC010000280">
    <property type="protein sequence ID" value="KAG2201600.1"/>
    <property type="molecule type" value="Genomic_DNA"/>
</dbReference>
<evidence type="ECO:0000259" key="7">
    <source>
        <dbReference type="PROSITE" id="PS50033"/>
    </source>
</evidence>
<keyword evidence="2" id="KW-0834">Unfolded protein response</keyword>
<feature type="domain" description="UBX" evidence="7">
    <location>
        <begin position="229"/>
        <end position="307"/>
    </location>
</feature>
<gene>
    <name evidence="8" type="ORF">INT46_007751</name>
</gene>
<dbReference type="GO" id="GO:0005789">
    <property type="term" value="C:endoplasmic reticulum membrane"/>
    <property type="evidence" value="ECO:0007669"/>
    <property type="project" value="UniProtKB-SubCell"/>
</dbReference>
<comment type="caution">
    <text evidence="8">The sequence shown here is derived from an EMBL/GenBank/DDBJ whole genome shotgun (WGS) entry which is preliminary data.</text>
</comment>
<dbReference type="InterPro" id="IPR036249">
    <property type="entry name" value="Thioredoxin-like_sf"/>
</dbReference>
<dbReference type="GO" id="GO:0006986">
    <property type="term" value="P:response to unfolded protein"/>
    <property type="evidence" value="ECO:0007669"/>
    <property type="project" value="UniProtKB-KW"/>
</dbReference>
<name>A0A8H7R136_9FUNG</name>
<feature type="region of interest" description="Disordered" evidence="6">
    <location>
        <begin position="363"/>
        <end position="422"/>
    </location>
</feature>
<dbReference type="OrthoDB" id="2445133at2759"/>
<feature type="region of interest" description="Disordered" evidence="6">
    <location>
        <begin position="197"/>
        <end position="236"/>
    </location>
</feature>
<reference evidence="8" key="1">
    <citation type="submission" date="2020-12" db="EMBL/GenBank/DDBJ databases">
        <title>Metabolic potential, ecology and presence of endohyphal bacteria is reflected in genomic diversity of Mucoromycotina.</title>
        <authorList>
            <person name="Muszewska A."/>
            <person name="Okrasinska A."/>
            <person name="Steczkiewicz K."/>
            <person name="Drgas O."/>
            <person name="Orlowska M."/>
            <person name="Perlinska-Lenart U."/>
            <person name="Aleksandrzak-Piekarczyk T."/>
            <person name="Szatraj K."/>
            <person name="Zielenkiewicz U."/>
            <person name="Pilsyk S."/>
            <person name="Malc E."/>
            <person name="Mieczkowski P."/>
            <person name="Kruszewska J.S."/>
            <person name="Biernat P."/>
            <person name="Pawlowska J."/>
        </authorList>
    </citation>
    <scope>NUCLEOTIDE SEQUENCE</scope>
    <source>
        <strain evidence="8">CBS 226.32</strain>
    </source>
</reference>
<feature type="compositionally biased region" description="Basic and acidic residues" evidence="6">
    <location>
        <begin position="197"/>
        <end position="210"/>
    </location>
</feature>
<evidence type="ECO:0000256" key="3">
    <source>
        <dbReference type="ARBA" id="ARBA00038812"/>
    </source>
</evidence>
<evidence type="ECO:0000313" key="9">
    <source>
        <dbReference type="Proteomes" id="UP000650833"/>
    </source>
</evidence>
<dbReference type="PROSITE" id="PS50033">
    <property type="entry name" value="UBX"/>
    <property type="match status" value="1"/>
</dbReference>
<dbReference type="AlphaFoldDB" id="A0A8H7R136"/>
<evidence type="ECO:0000313" key="8">
    <source>
        <dbReference type="EMBL" id="KAG2201600.1"/>
    </source>
</evidence>
<evidence type="ECO:0000256" key="5">
    <source>
        <dbReference type="ARBA" id="ARBA00046062"/>
    </source>
</evidence>
<dbReference type="SUPFAM" id="SSF52833">
    <property type="entry name" value="Thioredoxin-like"/>
    <property type="match status" value="1"/>
</dbReference>
<protein>
    <recommendedName>
        <fullName evidence="4">UBX domain-containing protein 2</fullName>
    </recommendedName>
</protein>
<dbReference type="Gene3D" id="3.40.30.10">
    <property type="entry name" value="Glutaredoxin"/>
    <property type="match status" value="1"/>
</dbReference>
<proteinExistence type="predicted"/>
<evidence type="ECO:0000256" key="2">
    <source>
        <dbReference type="ARBA" id="ARBA00023230"/>
    </source>
</evidence>
<dbReference type="Pfam" id="PF00789">
    <property type="entry name" value="UBX"/>
    <property type="match status" value="1"/>
</dbReference>
<feature type="region of interest" description="Disordered" evidence="6">
    <location>
        <begin position="135"/>
        <end position="165"/>
    </location>
</feature>
<dbReference type="Proteomes" id="UP000650833">
    <property type="component" value="Unassembled WGS sequence"/>
</dbReference>
<keyword evidence="9" id="KW-1185">Reference proteome</keyword>
<dbReference type="GO" id="GO:0036503">
    <property type="term" value="P:ERAD pathway"/>
    <property type="evidence" value="ECO:0007669"/>
    <property type="project" value="TreeGrafter"/>
</dbReference>
<dbReference type="InterPro" id="IPR029071">
    <property type="entry name" value="Ubiquitin-like_domsf"/>
</dbReference>
<dbReference type="Pfam" id="PF23187">
    <property type="entry name" value="UBX7_N"/>
    <property type="match status" value="1"/>
</dbReference>
<comment type="subunit">
    <text evidence="3">Directly interacts with VCP. Interacts with UBQLN1. Forms a complex with VCP and UBQLN1.</text>
</comment>
<feature type="compositionally biased region" description="Polar residues" evidence="6">
    <location>
        <begin position="411"/>
        <end position="422"/>
    </location>
</feature>
<sequence>MSQETTHVWFNGPVTEAVKSVTEKNLVFLVYIHDDSEKSKQLNTVFEDKNLVSIMKSKTVALKMQDNSEEAKLFGQLYPTYQVPVVYFILQGTIKDYGIQDLKSEDIIAKINKFSPQIDARKKLEIIRKKRLEEEEKQAKEREIKRREDGRLAQETQQSLRDKQNRIHLEKVKKERKADEEYKKKVKEQIAKDRADQIAARKVEKQRIEESGNQDRSTNRSLNNTSSGGYHDHSNLNIKQIDGSSLRHNFSSSNTLANVMEWIDVTRTDGDIPYKLFAQFPNRNFDIGDEQRTLLELKLCPSGTLIMKPIRNASTAYAGATSFNGIGGGWMNYLYSASDAIYNSVSQAGTSMVNYLVTPTATPEHGQRLGASGNSMDQHHSHNTNLSTSSYNNHNINTLNSKQTNDDKSNKQTYNGNSVNHE</sequence>
<organism evidence="8 9">
    <name type="scientific">Mucor plumbeus</name>
    <dbReference type="NCBI Taxonomy" id="97098"/>
    <lineage>
        <taxon>Eukaryota</taxon>
        <taxon>Fungi</taxon>
        <taxon>Fungi incertae sedis</taxon>
        <taxon>Mucoromycota</taxon>
        <taxon>Mucoromycotina</taxon>
        <taxon>Mucoromycetes</taxon>
        <taxon>Mucorales</taxon>
        <taxon>Mucorineae</taxon>
        <taxon>Mucoraceae</taxon>
        <taxon>Mucor</taxon>
    </lineage>
</organism>
<dbReference type="SMART" id="SM00166">
    <property type="entry name" value="UBX"/>
    <property type="match status" value="1"/>
</dbReference>
<comment type="function">
    <text evidence="5">Involved in endoplasmic reticulum-associated protein degradation (ERAD). Acts as a platform to recruit both UBQLN1 and VCP to the ER during ERAD.</text>
</comment>
<dbReference type="InterPro" id="IPR001012">
    <property type="entry name" value="UBX_dom"/>
</dbReference>
<dbReference type="Gene3D" id="3.10.20.90">
    <property type="entry name" value="Phosphatidylinositol 3-kinase Catalytic Subunit, Chain A, domain 1"/>
    <property type="match status" value="1"/>
</dbReference>
<evidence type="ECO:0000256" key="4">
    <source>
        <dbReference type="ARBA" id="ARBA00041575"/>
    </source>
</evidence>
<comment type="subcellular location">
    <subcellularLocation>
        <location evidence="1">Endoplasmic reticulum membrane</location>
        <topology evidence="1">Peripheral membrane protein</topology>
    </subcellularLocation>
</comment>